<feature type="transmembrane region" description="Helical" evidence="1">
    <location>
        <begin position="38"/>
        <end position="56"/>
    </location>
</feature>
<protein>
    <recommendedName>
        <fullName evidence="4">Intracellular septation protein A</fullName>
    </recommendedName>
</protein>
<evidence type="ECO:0000313" key="2">
    <source>
        <dbReference type="EMBL" id="EFV12825.1"/>
    </source>
</evidence>
<proteinExistence type="predicted"/>
<keyword evidence="1" id="KW-0812">Transmembrane</keyword>
<reference evidence="2 3" key="1">
    <citation type="journal article" date="2011" name="Stand. Genomic Sci.">
        <title>High quality draft genome sequence of Segniliparus rugosus CDC 945(T)= (ATCC BAA-974(T)).</title>
        <authorList>
            <person name="Earl A.M."/>
            <person name="Desjardins C.A."/>
            <person name="Fitzgerald M.G."/>
            <person name="Arachchi H.M."/>
            <person name="Zeng Q."/>
            <person name="Mehta T."/>
            <person name="Griggs A."/>
            <person name="Birren B.W."/>
            <person name="Toney N.C."/>
            <person name="Carr J."/>
            <person name="Posey J."/>
            <person name="Butler W.R."/>
        </authorList>
    </citation>
    <scope>NUCLEOTIDE SEQUENCE [LARGE SCALE GENOMIC DNA]</scope>
    <source>
        <strain evidence="3">ATCC BAA-974 / DSM 45345 / CCUG 50838 / CIP 108380 / JCM 13579 / CDC 945</strain>
    </source>
</reference>
<dbReference type="STRING" id="679197.HMPREF9336_02312"/>
<comment type="caution">
    <text evidence="2">The sequence shown here is derived from an EMBL/GenBank/DDBJ whole genome shotgun (WGS) entry which is preliminary data.</text>
</comment>
<dbReference type="EMBL" id="ACZI02000002">
    <property type="protein sequence ID" value="EFV12825.1"/>
    <property type="molecule type" value="Genomic_DNA"/>
</dbReference>
<feature type="transmembrane region" description="Helical" evidence="1">
    <location>
        <begin position="179"/>
        <end position="200"/>
    </location>
</feature>
<dbReference type="GO" id="GO:0016020">
    <property type="term" value="C:membrane"/>
    <property type="evidence" value="ECO:0007669"/>
    <property type="project" value="InterPro"/>
</dbReference>
<dbReference type="HOGENOM" id="CLU_082059_2_0_11"/>
<dbReference type="Pfam" id="PF04279">
    <property type="entry name" value="IspA"/>
    <property type="match status" value="1"/>
</dbReference>
<dbReference type="InterPro" id="IPR006008">
    <property type="entry name" value="YciB"/>
</dbReference>
<sequence length="231" mass="25199">MLTRWWNHPRFVRARPGIIDGLVPVLLFYALHTGLGCSEILAITAGAVFLAARVLVTMVRQRKADSFQLFLLGLTAVSLALAALSDDPRIVLARQSVVSLLIAAGCVATTFFGKPLLGVLLRPSFDLFSPHHTPAWDRCWEDDSAFRQKVRVLNFLVGATTTVSAVSRVYVVYHTSTEVAIVAGGLPSLAIWAIASPIMLRVGRPVFKTMRATRLRLQAEAEQTPAHEVAA</sequence>
<dbReference type="NCBIfam" id="NF041646">
    <property type="entry name" value="VC0807_fam"/>
    <property type="match status" value="1"/>
</dbReference>
<feature type="transmembrane region" description="Helical" evidence="1">
    <location>
        <begin position="97"/>
        <end position="121"/>
    </location>
</feature>
<keyword evidence="1" id="KW-1133">Transmembrane helix</keyword>
<dbReference type="eggNOG" id="ENOG50343HG">
    <property type="taxonomic scope" value="Bacteria"/>
</dbReference>
<name>E5XS40_SEGRC</name>
<keyword evidence="3" id="KW-1185">Reference proteome</keyword>
<evidence type="ECO:0000313" key="3">
    <source>
        <dbReference type="Proteomes" id="UP000004816"/>
    </source>
</evidence>
<dbReference type="RefSeq" id="WP_007470551.1">
    <property type="nucleotide sequence ID" value="NZ_KI391953.1"/>
</dbReference>
<dbReference type="AlphaFoldDB" id="E5XS40"/>
<accession>E5XS40</accession>
<feature type="transmembrane region" description="Helical" evidence="1">
    <location>
        <begin position="68"/>
        <end position="85"/>
    </location>
</feature>
<organism evidence="2 3">
    <name type="scientific">Segniliparus rugosus (strain ATCC BAA-974 / DSM 45345 / CCUG 50838 / CIP 108380 / JCM 13579 / CDC 945)</name>
    <dbReference type="NCBI Taxonomy" id="679197"/>
    <lineage>
        <taxon>Bacteria</taxon>
        <taxon>Bacillati</taxon>
        <taxon>Actinomycetota</taxon>
        <taxon>Actinomycetes</taxon>
        <taxon>Mycobacteriales</taxon>
        <taxon>Segniliparaceae</taxon>
        <taxon>Segniliparus</taxon>
    </lineage>
</organism>
<evidence type="ECO:0008006" key="4">
    <source>
        <dbReference type="Google" id="ProtNLM"/>
    </source>
</evidence>
<keyword evidence="1" id="KW-0472">Membrane</keyword>
<dbReference type="Proteomes" id="UP000004816">
    <property type="component" value="Unassembled WGS sequence"/>
</dbReference>
<gene>
    <name evidence="2" type="ORF">HMPREF9336_02312</name>
</gene>
<evidence type="ECO:0000256" key="1">
    <source>
        <dbReference type="SAM" id="Phobius"/>
    </source>
</evidence>
<feature type="transmembrane region" description="Helical" evidence="1">
    <location>
        <begin position="152"/>
        <end position="173"/>
    </location>
</feature>